<dbReference type="GeneID" id="4837524"/>
<dbReference type="CDD" id="cd12148">
    <property type="entry name" value="fungal_TF_MHR"/>
    <property type="match status" value="1"/>
</dbReference>
<evidence type="ECO:0000256" key="7">
    <source>
        <dbReference type="ARBA" id="ARBA00023242"/>
    </source>
</evidence>
<reference evidence="9 10" key="1">
    <citation type="journal article" date="2007" name="Nat. Biotechnol.">
        <title>Genome sequence of the lignocellulose-bioconverting and xylose-fermenting yeast Pichia stipitis.</title>
        <authorList>
            <person name="Jeffries T.W."/>
            <person name="Grigoriev I.V."/>
            <person name="Grimwood J."/>
            <person name="Laplaza J.M."/>
            <person name="Aerts A."/>
            <person name="Salamov A."/>
            <person name="Schmutz J."/>
            <person name="Lindquist E."/>
            <person name="Dehal P."/>
            <person name="Shapiro H."/>
            <person name="Jin Y.S."/>
            <person name="Passoth V."/>
            <person name="Richardson P.M."/>
        </authorList>
    </citation>
    <scope>NUCLEOTIDE SEQUENCE [LARGE SCALE GENOMIC DNA]</scope>
    <source>
        <strain evidence="10">ATCC 58785 / CBS 6054 / NBRC 10063 / NRRL Y-11545</strain>
    </source>
</reference>
<keyword evidence="2" id="KW-0479">Metal-binding</keyword>
<feature type="non-terminal residue" evidence="9">
    <location>
        <position position="1"/>
    </location>
</feature>
<dbReference type="InParanoid" id="A3LNP4"/>
<dbReference type="SMART" id="SM00066">
    <property type="entry name" value="GAL4"/>
    <property type="match status" value="1"/>
</dbReference>
<evidence type="ECO:0000313" key="9">
    <source>
        <dbReference type="EMBL" id="ABN64897.2"/>
    </source>
</evidence>
<evidence type="ECO:0000259" key="8">
    <source>
        <dbReference type="PROSITE" id="PS50048"/>
    </source>
</evidence>
<dbReference type="FunCoup" id="A3LNP4">
    <property type="interactions" value="195"/>
</dbReference>
<feature type="domain" description="Zn(2)-C6 fungal-type" evidence="8">
    <location>
        <begin position="9"/>
        <end position="37"/>
    </location>
</feature>
<keyword evidence="3" id="KW-0862">Zinc</keyword>
<dbReference type="GO" id="GO:0045944">
    <property type="term" value="P:positive regulation of transcription by RNA polymerase II"/>
    <property type="evidence" value="ECO:0007669"/>
    <property type="project" value="TreeGrafter"/>
</dbReference>
<keyword evidence="4" id="KW-0805">Transcription regulation</keyword>
<dbReference type="PANTHER" id="PTHR47782">
    <property type="entry name" value="ZN(II)2CYS6 TRANSCRIPTION FACTOR (EUROFUNG)-RELATED"/>
    <property type="match status" value="1"/>
</dbReference>
<evidence type="ECO:0000256" key="3">
    <source>
        <dbReference type="ARBA" id="ARBA00022833"/>
    </source>
</evidence>
<keyword evidence="5" id="KW-0238">DNA-binding</keyword>
<evidence type="ECO:0000256" key="2">
    <source>
        <dbReference type="ARBA" id="ARBA00022723"/>
    </source>
</evidence>
<evidence type="ECO:0000256" key="5">
    <source>
        <dbReference type="ARBA" id="ARBA00023125"/>
    </source>
</evidence>
<gene>
    <name evidence="9" type="primary">PPR1</name>
    <name evidence="9" type="ORF">PICST_10913</name>
</gene>
<keyword evidence="6" id="KW-0804">Transcription</keyword>
<evidence type="ECO:0000313" key="10">
    <source>
        <dbReference type="Proteomes" id="UP000002258"/>
    </source>
</evidence>
<keyword evidence="10" id="KW-1185">Reference proteome</keyword>
<dbReference type="CDD" id="cd00067">
    <property type="entry name" value="GAL4"/>
    <property type="match status" value="1"/>
</dbReference>
<feature type="non-terminal residue" evidence="9">
    <location>
        <position position="643"/>
    </location>
</feature>
<dbReference type="RefSeq" id="XP_001382926.2">
    <property type="nucleotide sequence ID" value="XM_001382889.1"/>
</dbReference>
<dbReference type="Pfam" id="PF04082">
    <property type="entry name" value="Fungal_trans"/>
    <property type="match status" value="1"/>
</dbReference>
<dbReference type="PANTHER" id="PTHR47782:SF1">
    <property type="entry name" value="PYRIMIDINE PATHWAY REGULATORY PROTEIN 1"/>
    <property type="match status" value="1"/>
</dbReference>
<protein>
    <submittedName>
        <fullName evidence="9">Fungal specific transcription factor</fullName>
    </submittedName>
</protein>
<dbReference type="EMBL" id="CP000496">
    <property type="protein sequence ID" value="ABN64897.2"/>
    <property type="molecule type" value="Genomic_DNA"/>
</dbReference>
<dbReference type="InterPro" id="IPR036864">
    <property type="entry name" value="Zn2-C6_fun-type_DNA-bd_sf"/>
</dbReference>
<organism evidence="9 10">
    <name type="scientific">Scheffersomyces stipitis (strain ATCC 58785 / CBS 6054 / NBRC 10063 / NRRL Y-11545)</name>
    <name type="common">Yeast</name>
    <name type="synonym">Pichia stipitis</name>
    <dbReference type="NCBI Taxonomy" id="322104"/>
    <lineage>
        <taxon>Eukaryota</taxon>
        <taxon>Fungi</taxon>
        <taxon>Dikarya</taxon>
        <taxon>Ascomycota</taxon>
        <taxon>Saccharomycotina</taxon>
        <taxon>Pichiomycetes</taxon>
        <taxon>Debaryomycetaceae</taxon>
        <taxon>Scheffersomyces</taxon>
    </lineage>
</organism>
<dbReference type="STRING" id="322104.A3LNP4"/>
<dbReference type="Proteomes" id="UP000002258">
    <property type="component" value="Chromosome 2"/>
</dbReference>
<dbReference type="OMA" id="ISACNRC"/>
<dbReference type="InterPro" id="IPR046347">
    <property type="entry name" value="bZIP_sf"/>
</dbReference>
<evidence type="ECO:0000256" key="1">
    <source>
        <dbReference type="ARBA" id="ARBA00004123"/>
    </source>
</evidence>
<dbReference type="GO" id="GO:0000981">
    <property type="term" value="F:DNA-binding transcription factor activity, RNA polymerase II-specific"/>
    <property type="evidence" value="ECO:0007669"/>
    <property type="project" value="InterPro"/>
</dbReference>
<dbReference type="GO" id="GO:0006351">
    <property type="term" value="P:DNA-templated transcription"/>
    <property type="evidence" value="ECO:0007669"/>
    <property type="project" value="InterPro"/>
</dbReference>
<name>A3LNP4_PICST</name>
<dbReference type="SUPFAM" id="SSF57701">
    <property type="entry name" value="Zn2/Cys6 DNA-binding domain"/>
    <property type="match status" value="1"/>
</dbReference>
<proteinExistence type="predicted"/>
<evidence type="ECO:0000256" key="4">
    <source>
        <dbReference type="ARBA" id="ARBA00023015"/>
    </source>
</evidence>
<dbReference type="Gene3D" id="4.10.240.10">
    <property type="entry name" value="Zn(2)-C6 fungal-type DNA-binding domain"/>
    <property type="match status" value="1"/>
</dbReference>
<dbReference type="InterPro" id="IPR052202">
    <property type="entry name" value="Yeast_MetPath_Reg"/>
</dbReference>
<sequence>SGISRSISACQRCRKKKVKCDQRLPKCSKCEKAGSECIGLDPITGREVPRSYVMYLEDRVNMLEQRLRDKGITLDDQETTEIRNSKVKVEDRVLSKGSIPCESSSVIVKSISISSEKTDIHTLDESQHAPSIAFSRLMSTAVKIQKRSLSNLQHPLASKRFANNSGATTDPSNGILPAILPPKSTALQFISIFFTQANPQLPIFHREEFISKYFIPIYGYFNYEEVSIASDYTSINAAFFENENMKVPWTPWFEQYKDNFQSILGTNASKASNDEIKKISNSIIPPKQYRKGLFFLNIIFAIASSVNHLQYPISISESFRLAANKYFEEVNSSTDQLESLSAILTYSLYSTMRPSNPGVWYTMGSALRTCVDLDLHNESNSSSAHNIDSFTKEKRRRLFWCTYCIDRQICFYLDRPVGIPDESINTPFPTVLDDSLVYPNETIKDFSLLANSTPSYKTVFLSMLQMRKIQSEVQKVLYTSFELPRRYDGLDSWKKSILNRLGLWKQNIPKSRKEMNCDFNLNFFHLNYYHVKLMIHGLSPKNYKLSSNDYTQVKYAAKQMINCYAQLFSTKSINYTWAAVHNIFMAGTSYLHTIYNSEDARVDEPLHEVKRVSSDCLNVLNSLIDSCEAASHCVEVFQSLTMV</sequence>
<dbReference type="eggNOG" id="ENOG502QR1M">
    <property type="taxonomic scope" value="Eukaryota"/>
</dbReference>
<dbReference type="InterPro" id="IPR007219">
    <property type="entry name" value="XnlR_reg_dom"/>
</dbReference>
<dbReference type="OrthoDB" id="2399539at2759"/>
<dbReference type="AlphaFoldDB" id="A3LNP4"/>
<accession>A3LNP4</accession>
<dbReference type="GO" id="GO:0008270">
    <property type="term" value="F:zinc ion binding"/>
    <property type="evidence" value="ECO:0007669"/>
    <property type="project" value="InterPro"/>
</dbReference>
<dbReference type="PROSITE" id="PS00463">
    <property type="entry name" value="ZN2_CY6_FUNGAL_1"/>
    <property type="match status" value="1"/>
</dbReference>
<dbReference type="PROSITE" id="PS50048">
    <property type="entry name" value="ZN2_CY6_FUNGAL_2"/>
    <property type="match status" value="1"/>
</dbReference>
<dbReference type="KEGG" id="pic:PICST_10913"/>
<dbReference type="Pfam" id="PF00172">
    <property type="entry name" value="Zn_clus"/>
    <property type="match status" value="1"/>
</dbReference>
<dbReference type="GO" id="GO:0005634">
    <property type="term" value="C:nucleus"/>
    <property type="evidence" value="ECO:0007669"/>
    <property type="project" value="UniProtKB-SubCell"/>
</dbReference>
<keyword evidence="7" id="KW-0539">Nucleus</keyword>
<dbReference type="GO" id="GO:0043565">
    <property type="term" value="F:sequence-specific DNA binding"/>
    <property type="evidence" value="ECO:0007669"/>
    <property type="project" value="TreeGrafter"/>
</dbReference>
<dbReference type="InterPro" id="IPR001138">
    <property type="entry name" value="Zn2Cys6_DnaBD"/>
</dbReference>
<evidence type="ECO:0000256" key="6">
    <source>
        <dbReference type="ARBA" id="ARBA00023163"/>
    </source>
</evidence>
<comment type="subcellular location">
    <subcellularLocation>
        <location evidence="1">Nucleus</location>
    </subcellularLocation>
</comment>
<dbReference type="SUPFAM" id="SSF57959">
    <property type="entry name" value="Leucine zipper domain"/>
    <property type="match status" value="1"/>
</dbReference>
<dbReference type="HOGENOM" id="CLU_004517_1_0_1"/>
<dbReference type="SMART" id="SM00906">
    <property type="entry name" value="Fungal_trans"/>
    <property type="match status" value="1"/>
</dbReference>
<dbReference type="CDD" id="cd14723">
    <property type="entry name" value="ZIP_Ppr1"/>
    <property type="match status" value="1"/>
</dbReference>